<dbReference type="InterPro" id="IPR011642">
    <property type="entry name" value="Gate_dom"/>
</dbReference>
<evidence type="ECO:0000259" key="2">
    <source>
        <dbReference type="Pfam" id="PF07670"/>
    </source>
</evidence>
<feature type="transmembrane region" description="Helical" evidence="1">
    <location>
        <begin position="6"/>
        <end position="23"/>
    </location>
</feature>
<keyword evidence="4" id="KW-1185">Reference proteome</keyword>
<organism evidence="3 4">
    <name type="scientific">Anaerocellum danielii</name>
    <dbReference type="NCBI Taxonomy" id="1387557"/>
    <lineage>
        <taxon>Bacteria</taxon>
        <taxon>Bacillati</taxon>
        <taxon>Bacillota</taxon>
        <taxon>Bacillota incertae sedis</taxon>
        <taxon>Caldicellulosiruptorales</taxon>
        <taxon>Caldicellulosiruptoraceae</taxon>
        <taxon>Anaerocellum</taxon>
    </lineage>
</organism>
<dbReference type="RefSeq" id="WP_235375121.1">
    <property type="nucleotide sequence ID" value="NZ_CP139957.1"/>
</dbReference>
<dbReference type="InterPro" id="IPR052549">
    <property type="entry name" value="SpmB"/>
</dbReference>
<name>A0ABZ0TZM0_9FIRM</name>
<feature type="domain" description="Nucleoside transporter/FeoB GTPase Gate" evidence="2">
    <location>
        <begin position="44"/>
        <end position="141"/>
    </location>
</feature>
<dbReference type="Pfam" id="PF07670">
    <property type="entry name" value="Gate"/>
    <property type="match status" value="1"/>
</dbReference>
<keyword evidence="1" id="KW-0812">Transmembrane</keyword>
<proteinExistence type="predicted"/>
<keyword evidence="1" id="KW-1133">Transmembrane helix</keyword>
<feature type="transmembrane region" description="Helical" evidence="1">
    <location>
        <begin position="44"/>
        <end position="61"/>
    </location>
</feature>
<protein>
    <submittedName>
        <fullName evidence="3">Nucleoside recognition protein</fullName>
    </submittedName>
</protein>
<evidence type="ECO:0000256" key="1">
    <source>
        <dbReference type="SAM" id="Phobius"/>
    </source>
</evidence>
<feature type="transmembrane region" description="Helical" evidence="1">
    <location>
        <begin position="149"/>
        <end position="169"/>
    </location>
</feature>
<dbReference type="Proteomes" id="UP001322744">
    <property type="component" value="Chromosome"/>
</dbReference>
<sequence length="174" mass="19403">MIKVISDLIIVSFIVFVFIFSIFHSNDSFKSFVEGVKDGIRISIRIFPNVFTLILAVELFTRTEALNVLVKLIGPILNQLGIFKEALGLLVIKPFSSSASYAVLKDIFSRYGPDSQIGIYSSIICASTETLFYVITTYLAQTKVKRTRYLIPVAVAVDFVVLLTAAFLVKSSFR</sequence>
<dbReference type="PANTHER" id="PTHR35793">
    <property type="entry name" value="INNER MEMBRANE PROTEIN YJIG"/>
    <property type="match status" value="1"/>
</dbReference>
<keyword evidence="1" id="KW-0472">Membrane</keyword>
<dbReference type="EMBL" id="CP139957">
    <property type="protein sequence ID" value="WPX08662.1"/>
    <property type="molecule type" value="Genomic_DNA"/>
</dbReference>
<feature type="transmembrane region" description="Helical" evidence="1">
    <location>
        <begin position="117"/>
        <end position="140"/>
    </location>
</feature>
<evidence type="ECO:0000313" key="4">
    <source>
        <dbReference type="Proteomes" id="UP001322744"/>
    </source>
</evidence>
<gene>
    <name evidence="3" type="ORF">SOJ16_002565</name>
</gene>
<accession>A0ABZ0TZM0</accession>
<evidence type="ECO:0000313" key="3">
    <source>
        <dbReference type="EMBL" id="WPX08662.1"/>
    </source>
</evidence>
<dbReference type="PANTHER" id="PTHR35793:SF2">
    <property type="entry name" value="INNER MEMBRANE PROTEIN YJIG"/>
    <property type="match status" value="1"/>
</dbReference>
<reference evidence="3 4" key="1">
    <citation type="submission" date="2023-12" db="EMBL/GenBank/DDBJ databases">
        <authorList>
            <person name="Manesh M.J.H."/>
            <person name="Bing R.G."/>
            <person name="Willard D.J."/>
            <person name="Kelly R.M."/>
        </authorList>
    </citation>
    <scope>NUCLEOTIDE SEQUENCE [LARGE SCALE GENOMIC DNA]</scope>
    <source>
        <strain evidence="3 4">DSM 8977</strain>
    </source>
</reference>